<comment type="caution">
    <text evidence="1">The sequence shown here is derived from an EMBL/GenBank/DDBJ whole genome shotgun (WGS) entry which is preliminary data.</text>
</comment>
<dbReference type="EMBL" id="RQHW01000045">
    <property type="protein sequence ID" value="TGN18835.1"/>
    <property type="molecule type" value="Genomic_DNA"/>
</dbReference>
<dbReference type="PROSITE" id="PS51257">
    <property type="entry name" value="PROKAR_LIPOPROTEIN"/>
    <property type="match status" value="1"/>
</dbReference>
<sequence length="124" mass="14222">MVRKIFTSILLLGILISVSCNILEAYDFHCYSDEFVSQAIEVNHQTSEAPCDGKSHKIEDCFCQKDYSIFDSTKYIKPVFIVSLVFFVSEIPNSLIGHLEYQNPELVFSELFYSNKLTPIKLLI</sequence>
<proteinExistence type="predicted"/>
<evidence type="ECO:0008006" key="3">
    <source>
        <dbReference type="Google" id="ProtNLM"/>
    </source>
</evidence>
<keyword evidence="2" id="KW-1185">Reference proteome</keyword>
<dbReference type="OrthoDB" id="330491at2"/>
<dbReference type="AlphaFoldDB" id="A0A4R9LZB8"/>
<organism evidence="1 2">
    <name type="scientific">Leptospira idonii</name>
    <dbReference type="NCBI Taxonomy" id="1193500"/>
    <lineage>
        <taxon>Bacteria</taxon>
        <taxon>Pseudomonadati</taxon>
        <taxon>Spirochaetota</taxon>
        <taxon>Spirochaetia</taxon>
        <taxon>Leptospirales</taxon>
        <taxon>Leptospiraceae</taxon>
        <taxon>Leptospira</taxon>
    </lineage>
</organism>
<gene>
    <name evidence="1" type="ORF">EHS15_11860</name>
</gene>
<protein>
    <recommendedName>
        <fullName evidence="3">Lipoprotein</fullName>
    </recommendedName>
</protein>
<dbReference type="Proteomes" id="UP000298058">
    <property type="component" value="Unassembled WGS sequence"/>
</dbReference>
<dbReference type="RefSeq" id="WP_135760796.1">
    <property type="nucleotide sequence ID" value="NZ_RQHW01000045.1"/>
</dbReference>
<name>A0A4R9LZB8_9LEPT</name>
<evidence type="ECO:0000313" key="2">
    <source>
        <dbReference type="Proteomes" id="UP000298058"/>
    </source>
</evidence>
<accession>A0A4R9LZB8</accession>
<evidence type="ECO:0000313" key="1">
    <source>
        <dbReference type="EMBL" id="TGN18835.1"/>
    </source>
</evidence>
<reference evidence="1" key="1">
    <citation type="journal article" date="2019" name="PLoS Negl. Trop. Dis.">
        <title>Revisiting the worldwide diversity of Leptospira species in the environment.</title>
        <authorList>
            <person name="Vincent A.T."/>
            <person name="Schiettekatte O."/>
            <person name="Bourhy P."/>
            <person name="Veyrier F.J."/>
            <person name="Picardeau M."/>
        </authorList>
    </citation>
    <scope>NUCLEOTIDE SEQUENCE [LARGE SCALE GENOMIC DNA]</scope>
    <source>
        <strain evidence="1">201300427</strain>
    </source>
</reference>